<organism evidence="2 3">
    <name type="scientific">Jatropha curcas</name>
    <name type="common">Barbados nut</name>
    <dbReference type="NCBI Taxonomy" id="180498"/>
    <lineage>
        <taxon>Eukaryota</taxon>
        <taxon>Viridiplantae</taxon>
        <taxon>Streptophyta</taxon>
        <taxon>Embryophyta</taxon>
        <taxon>Tracheophyta</taxon>
        <taxon>Spermatophyta</taxon>
        <taxon>Magnoliopsida</taxon>
        <taxon>eudicotyledons</taxon>
        <taxon>Gunneridae</taxon>
        <taxon>Pentapetalae</taxon>
        <taxon>rosids</taxon>
        <taxon>fabids</taxon>
        <taxon>Malpighiales</taxon>
        <taxon>Euphorbiaceae</taxon>
        <taxon>Crotonoideae</taxon>
        <taxon>Jatropheae</taxon>
        <taxon>Jatropha</taxon>
    </lineage>
</organism>
<reference evidence="2 3" key="1">
    <citation type="journal article" date="2014" name="PLoS ONE">
        <title>Global Analysis of Gene Expression Profiles in Physic Nut (Jatropha curcas L.) Seedlings Exposed to Salt Stress.</title>
        <authorList>
            <person name="Zhang L."/>
            <person name="Zhang C."/>
            <person name="Wu P."/>
            <person name="Chen Y."/>
            <person name="Li M."/>
            <person name="Jiang H."/>
            <person name="Wu G."/>
        </authorList>
    </citation>
    <scope>NUCLEOTIDE SEQUENCE [LARGE SCALE GENOMIC DNA]</scope>
    <source>
        <strain evidence="3">cv. GZQX0401</strain>
        <tissue evidence="2">Young leaves</tissue>
    </source>
</reference>
<evidence type="ECO:0000313" key="3">
    <source>
        <dbReference type="Proteomes" id="UP000027138"/>
    </source>
</evidence>
<feature type="compositionally biased region" description="Basic and acidic residues" evidence="1">
    <location>
        <begin position="58"/>
        <end position="69"/>
    </location>
</feature>
<gene>
    <name evidence="2" type="ORF">JCGZ_19827</name>
</gene>
<accession>A0A067K7F0</accession>
<evidence type="ECO:0000256" key="1">
    <source>
        <dbReference type="SAM" id="MobiDB-lite"/>
    </source>
</evidence>
<name>A0A067K7F0_JATCU</name>
<feature type="region of interest" description="Disordered" evidence="1">
    <location>
        <begin position="58"/>
        <end position="77"/>
    </location>
</feature>
<protein>
    <submittedName>
        <fullName evidence="2">Uncharacterized protein</fullName>
    </submittedName>
</protein>
<keyword evidence="3" id="KW-1185">Reference proteome</keyword>
<dbReference type="EMBL" id="KK914806">
    <property type="protein sequence ID" value="KDP27704.1"/>
    <property type="molecule type" value="Genomic_DNA"/>
</dbReference>
<dbReference type="AlphaFoldDB" id="A0A067K7F0"/>
<evidence type="ECO:0000313" key="2">
    <source>
        <dbReference type="EMBL" id="KDP27704.1"/>
    </source>
</evidence>
<sequence>MAALQYAGESSNLFRGFVHREEGSRLVPVFRSGVACKMRRRERSELSIEIAAPLARDVETARKGRERESNGVTTRRR</sequence>
<dbReference type="Proteomes" id="UP000027138">
    <property type="component" value="Unassembled WGS sequence"/>
</dbReference>
<proteinExistence type="predicted"/>